<accession>A0A820SWK1</accession>
<proteinExistence type="predicted"/>
<dbReference type="InterPro" id="IPR009080">
    <property type="entry name" value="tRNAsynth_Ia_anticodon-bd"/>
</dbReference>
<dbReference type="GO" id="GO:0006431">
    <property type="term" value="P:methionyl-tRNA aminoacylation"/>
    <property type="evidence" value="ECO:0007669"/>
    <property type="project" value="TreeGrafter"/>
</dbReference>
<evidence type="ECO:0000313" key="2">
    <source>
        <dbReference type="EMBL" id="CAF4465111.1"/>
    </source>
</evidence>
<feature type="domain" description="Methionyl-tRNA synthetase anticodon-binding" evidence="1">
    <location>
        <begin position="9"/>
        <end position="115"/>
    </location>
</feature>
<dbReference type="GO" id="GO:0004825">
    <property type="term" value="F:methionine-tRNA ligase activity"/>
    <property type="evidence" value="ECO:0007669"/>
    <property type="project" value="InterPro"/>
</dbReference>
<feature type="non-terminal residue" evidence="2">
    <location>
        <position position="1"/>
    </location>
</feature>
<gene>
    <name evidence="2" type="ORF">OKA104_LOCUS54921</name>
</gene>
<dbReference type="SUPFAM" id="SSF47323">
    <property type="entry name" value="Anticodon-binding domain of a subclass of class I aminoacyl-tRNA synthetases"/>
    <property type="match status" value="1"/>
</dbReference>
<evidence type="ECO:0000313" key="3">
    <source>
        <dbReference type="Proteomes" id="UP000663881"/>
    </source>
</evidence>
<dbReference type="Proteomes" id="UP000663881">
    <property type="component" value="Unassembled WGS sequence"/>
</dbReference>
<protein>
    <recommendedName>
        <fullName evidence="1">Methionyl-tRNA synthetase anticodon-binding domain-containing protein</fullName>
    </recommendedName>
</protein>
<name>A0A820SWK1_9BILA</name>
<organism evidence="2 3">
    <name type="scientific">Adineta steineri</name>
    <dbReference type="NCBI Taxonomy" id="433720"/>
    <lineage>
        <taxon>Eukaryota</taxon>
        <taxon>Metazoa</taxon>
        <taxon>Spiralia</taxon>
        <taxon>Gnathifera</taxon>
        <taxon>Rotifera</taxon>
        <taxon>Eurotatoria</taxon>
        <taxon>Bdelloidea</taxon>
        <taxon>Adinetida</taxon>
        <taxon>Adinetidae</taxon>
        <taxon>Adineta</taxon>
    </lineage>
</organism>
<evidence type="ECO:0000259" key="1">
    <source>
        <dbReference type="Pfam" id="PF19303"/>
    </source>
</evidence>
<dbReference type="PANTHER" id="PTHR45765">
    <property type="entry name" value="METHIONINE--TRNA LIGASE"/>
    <property type="match status" value="1"/>
</dbReference>
<dbReference type="GO" id="GO:0005524">
    <property type="term" value="F:ATP binding"/>
    <property type="evidence" value="ECO:0007669"/>
    <property type="project" value="InterPro"/>
</dbReference>
<dbReference type="GO" id="GO:0017101">
    <property type="term" value="C:aminoacyl-tRNA synthetase multienzyme complex"/>
    <property type="evidence" value="ECO:0007669"/>
    <property type="project" value="TreeGrafter"/>
</dbReference>
<dbReference type="AlphaFoldDB" id="A0A820SWK1"/>
<comment type="caution">
    <text evidence="2">The sequence shown here is derived from an EMBL/GenBank/DDBJ whole genome shotgun (WGS) entry which is preliminary data.</text>
</comment>
<dbReference type="InterPro" id="IPR041872">
    <property type="entry name" value="Anticodon_Met"/>
</dbReference>
<dbReference type="PANTHER" id="PTHR45765:SF1">
    <property type="entry name" value="METHIONINE--TRNA LIGASE, CYTOPLASMIC"/>
    <property type="match status" value="1"/>
</dbReference>
<dbReference type="Pfam" id="PF19303">
    <property type="entry name" value="Anticodon_3"/>
    <property type="match status" value="1"/>
</dbReference>
<dbReference type="EMBL" id="CAJOAY010037621">
    <property type="protein sequence ID" value="CAF4465111.1"/>
    <property type="molecule type" value="Genomic_DNA"/>
</dbReference>
<dbReference type="GO" id="GO:0005829">
    <property type="term" value="C:cytosol"/>
    <property type="evidence" value="ECO:0007669"/>
    <property type="project" value="TreeGrafter"/>
</dbReference>
<reference evidence="2" key="1">
    <citation type="submission" date="2021-02" db="EMBL/GenBank/DDBJ databases">
        <authorList>
            <person name="Nowell W R."/>
        </authorList>
    </citation>
    <scope>NUCLEOTIDE SEQUENCE</scope>
</reference>
<dbReference type="Gene3D" id="1.10.730.10">
    <property type="entry name" value="Isoleucyl-tRNA Synthetase, Domain 1"/>
    <property type="match status" value="1"/>
</dbReference>
<dbReference type="InterPro" id="IPR023458">
    <property type="entry name" value="Met-tRNA_ligase_1"/>
</dbReference>
<sequence length="117" mass="13498">KCVLRMSRFGNQYLQMKEPWIKCKGSDADRADAEITIALALNLVYLLSLVLQPFMPTTSNKIREQLNMKESNHALENAFHCSLPTGHTIGQARPLFKRIKSDLAEQYRKRFGGQRRF</sequence>